<evidence type="ECO:0000313" key="2">
    <source>
        <dbReference type="Proteomes" id="UP001148629"/>
    </source>
</evidence>
<organism evidence="1 2">
    <name type="scientific">Fusarium decemcellulare</name>
    <dbReference type="NCBI Taxonomy" id="57161"/>
    <lineage>
        <taxon>Eukaryota</taxon>
        <taxon>Fungi</taxon>
        <taxon>Dikarya</taxon>
        <taxon>Ascomycota</taxon>
        <taxon>Pezizomycotina</taxon>
        <taxon>Sordariomycetes</taxon>
        <taxon>Hypocreomycetidae</taxon>
        <taxon>Hypocreales</taxon>
        <taxon>Nectriaceae</taxon>
        <taxon>Fusarium</taxon>
        <taxon>Fusarium decemcellulare species complex</taxon>
    </lineage>
</organism>
<gene>
    <name evidence="1" type="ORF">NM208_g12299</name>
</gene>
<sequence>MEESAGENPSISTNASKPPRTPVGLCTASAASAVHTTATYAFLDVAAAIPTAPAWGCHPRCPSTPRQQAVVVLTFFFPIVSLVIFSLRAYGRLKARQWGIDDYLCGIATLLALVMMGPTYMYIKLSYVGWHEVDVPRPYDPSPGLWWFYVAQMIYNPILALVKASVLVFLLRLGGQKKSVRWSIHGLNIFNALHAISVFFVALLQCIPIEANWDLEAKAHAKCVEKEFHVTASILTIITDFLVLGIPFWIFLGLKMPKGTKLALIAVFMVGLVVIVVALIRLVEICKIYYAPGGATDFFYSITIVYSTIEVNLAIISASVPALRYLVRSWLPHLFGSSAKGKYETSGQMYYGQASRTGARTTDHIGLKDIRSSRHHTEIRSDSPTGSEEEIMTYNGIIRTMDVHQSYSQASATANSRDSASFNMKQPVTTQSTSL</sequence>
<protein>
    <submittedName>
        <fullName evidence="1">Uncharacterized protein</fullName>
    </submittedName>
</protein>
<reference evidence="1" key="1">
    <citation type="submission" date="2022-08" db="EMBL/GenBank/DDBJ databases">
        <title>Genome Sequence of Fusarium decemcellulare.</title>
        <authorList>
            <person name="Buettner E."/>
        </authorList>
    </citation>
    <scope>NUCLEOTIDE SEQUENCE</scope>
    <source>
        <strain evidence="1">Babe19</strain>
    </source>
</reference>
<evidence type="ECO:0000313" key="1">
    <source>
        <dbReference type="EMBL" id="KAJ3523842.1"/>
    </source>
</evidence>
<keyword evidence="2" id="KW-1185">Reference proteome</keyword>
<proteinExistence type="predicted"/>
<name>A0ACC1RR04_9HYPO</name>
<dbReference type="EMBL" id="JANRMS010002183">
    <property type="protein sequence ID" value="KAJ3523842.1"/>
    <property type="molecule type" value="Genomic_DNA"/>
</dbReference>
<accession>A0ACC1RR04</accession>
<comment type="caution">
    <text evidence="1">The sequence shown here is derived from an EMBL/GenBank/DDBJ whole genome shotgun (WGS) entry which is preliminary data.</text>
</comment>
<dbReference type="Proteomes" id="UP001148629">
    <property type="component" value="Unassembled WGS sequence"/>
</dbReference>